<keyword evidence="3" id="KW-0946">Virion</keyword>
<organismHost>
    <name type="scientific">Zea mays</name>
    <name type="common">Maize</name>
    <dbReference type="NCBI Taxonomy" id="4577"/>
</organismHost>
<organismHost>
    <name type="scientific">Avena byzantina</name>
    <dbReference type="NCBI Taxonomy" id="146531"/>
</organismHost>
<organismHost>
    <name type="scientific">Avena sativa</name>
    <name type="common">Oat</name>
    <dbReference type="NCBI Taxonomy" id="4498"/>
</organismHost>
<accession>A0A220W0I5</accession>
<sequence>MSTVVLRSNGNGSRRRRQRIARRRPAARTQPVVVVTSNGPARRGRRRRPVGPRRRRTPRSGGGSRGETFVFSKDSLAGNSSGSITFGPSLSEYPAFQNGVLKAYHEYKITNCILQFVSEASSTAAGSISYELDPHCKASSLASTINKFTITKTGARSFPAKMINGLEWHPSDEDQFRILYKGNGASSVAGSFKITLRVQLQNPK</sequence>
<dbReference type="PRINTS" id="PR00915">
    <property type="entry name" value="LUTEOGP1COAT"/>
</dbReference>
<protein>
    <submittedName>
        <fullName evidence="5">Coat protein</fullName>
    </submittedName>
</protein>
<reference evidence="5" key="1">
    <citation type="journal article" date="2017" name="Virus Res.">
        <title>Crop-associated virus reduces the rooting depth of non-crop perennial native grass more than non-crop-associated virus with known viral suppressor of RNA silencing (VSR).</title>
        <authorList>
            <person name="Malmstrom C."/>
            <person name="Bigelow P."/>
            <person name="Trebicki P."/>
            <person name="Busch A.K."/>
            <person name="Friel C."/>
            <person name="Cole E."/>
            <person name="Abdel-Azim H."/>
            <person name="Phillippo C."/>
            <person name="Alexander H.M."/>
        </authorList>
    </citation>
    <scope>NUCLEOTIDE SEQUENCE</scope>
    <source>
        <strain evidence="5">CYDV-RPV-MI</strain>
    </source>
</reference>
<comment type="subcellular location">
    <subcellularLocation>
        <location evidence="1">Virion</location>
    </subcellularLocation>
</comment>
<organismHost>
    <name type="scientific">Oryza sativa</name>
    <name type="common">Rice</name>
    <dbReference type="NCBI Taxonomy" id="4530"/>
</organismHost>
<dbReference type="Pfam" id="PF00894">
    <property type="entry name" value="Luteo_coat"/>
    <property type="match status" value="1"/>
</dbReference>
<name>A0A220W0I5_BYDVN</name>
<proteinExistence type="predicted"/>
<evidence type="ECO:0000256" key="1">
    <source>
        <dbReference type="ARBA" id="ARBA00004328"/>
    </source>
</evidence>
<feature type="compositionally biased region" description="Low complexity" evidence="4">
    <location>
        <begin position="27"/>
        <end position="41"/>
    </location>
</feature>
<evidence type="ECO:0000256" key="3">
    <source>
        <dbReference type="ARBA" id="ARBA00022844"/>
    </source>
</evidence>
<dbReference type="GO" id="GO:0005198">
    <property type="term" value="F:structural molecule activity"/>
    <property type="evidence" value="ECO:0007669"/>
    <property type="project" value="InterPro"/>
</dbReference>
<feature type="compositionally biased region" description="Basic residues" evidence="4">
    <location>
        <begin position="13"/>
        <end position="26"/>
    </location>
</feature>
<dbReference type="InterPro" id="IPR029053">
    <property type="entry name" value="Viral_coat"/>
</dbReference>
<dbReference type="GO" id="GO:0019028">
    <property type="term" value="C:viral capsid"/>
    <property type="evidence" value="ECO:0007669"/>
    <property type="project" value="UniProtKB-KW"/>
</dbReference>
<organismHost>
    <name type="scientific">Secale cereale</name>
    <name type="common">Rye</name>
    <dbReference type="NCBI Taxonomy" id="4550"/>
</organismHost>
<organismHost>
    <name type="scientific">Triticum aestivum</name>
    <name type="common">Wheat</name>
    <dbReference type="NCBI Taxonomy" id="4565"/>
</organismHost>
<evidence type="ECO:0000256" key="4">
    <source>
        <dbReference type="SAM" id="MobiDB-lite"/>
    </source>
</evidence>
<evidence type="ECO:0000256" key="2">
    <source>
        <dbReference type="ARBA" id="ARBA00022561"/>
    </source>
</evidence>
<dbReference type="InterPro" id="IPR001517">
    <property type="entry name" value="Luteo_coat"/>
</dbReference>
<organismHost>
    <name type="scientific">Lolium multiflorum</name>
    <name type="common">Italian ryegrass</name>
    <name type="synonym">Lolium perenne subsp. multiflorum</name>
    <dbReference type="NCBI Taxonomy" id="4521"/>
</organismHost>
<feature type="region of interest" description="Disordered" evidence="4">
    <location>
        <begin position="1"/>
        <end position="74"/>
    </location>
</feature>
<organismHost>
    <name type="scientific">Hordeum vulgare</name>
    <name type="common">Barley</name>
    <dbReference type="NCBI Taxonomy" id="4513"/>
</organismHost>
<feature type="compositionally biased region" description="Polar residues" evidence="4">
    <location>
        <begin position="1"/>
        <end position="12"/>
    </location>
</feature>
<organismHost>
    <name type="scientific">Lolium perenne</name>
    <name type="common">Perennial ryegrass</name>
    <dbReference type="NCBI Taxonomy" id="4522"/>
</organismHost>
<evidence type="ECO:0000313" key="5">
    <source>
        <dbReference type="EMBL" id="ASK86323.1"/>
    </source>
</evidence>
<feature type="compositionally biased region" description="Basic residues" evidence="4">
    <location>
        <begin position="42"/>
        <end position="58"/>
    </location>
</feature>
<keyword evidence="2 5" id="KW-0167">Capsid protein</keyword>
<dbReference type="Gene3D" id="2.60.120.20">
    <property type="match status" value="1"/>
</dbReference>
<organism evidence="5">
    <name type="scientific">Cereal yellow dwarf virus (isolate RPV)</name>
    <name type="common">BYDV</name>
    <dbReference type="NCBI Taxonomy" id="2170100"/>
    <lineage>
        <taxon>Viruses</taxon>
        <taxon>Riboviria</taxon>
        <taxon>Orthornavirae</taxon>
        <taxon>Pisuviricota</taxon>
        <taxon>Pisoniviricetes</taxon>
        <taxon>Sobelivirales</taxon>
        <taxon>Solemoviridae</taxon>
        <taxon>Polerovirus</taxon>
        <taxon>Polerovirus CYDVRPV</taxon>
    </lineage>
</organism>
<dbReference type="EMBL" id="KY553235">
    <property type="protein sequence ID" value="ASK86323.1"/>
    <property type="molecule type" value="Genomic_RNA"/>
</dbReference>